<name>A0A2H0VI96_9BACT</name>
<dbReference type="InterPro" id="IPR050696">
    <property type="entry name" value="FtsA/MreB"/>
</dbReference>
<protein>
    <recommendedName>
        <fullName evidence="3">SHS2 domain-containing protein</fullName>
    </recommendedName>
</protein>
<dbReference type="Gene3D" id="3.30.420.40">
    <property type="match status" value="2"/>
</dbReference>
<dbReference type="PANTHER" id="PTHR32432">
    <property type="entry name" value="CELL DIVISION PROTEIN FTSA-RELATED"/>
    <property type="match status" value="1"/>
</dbReference>
<dbReference type="Pfam" id="PF11104">
    <property type="entry name" value="PilM_2"/>
    <property type="match status" value="1"/>
</dbReference>
<reference evidence="2" key="1">
    <citation type="submission" date="2017-09" db="EMBL/GenBank/DDBJ databases">
        <title>Depth-based differentiation of microbial function through sediment-hosted aquifers and enrichment of novel symbionts in the deep terrestrial subsurface.</title>
        <authorList>
            <person name="Probst A.J."/>
            <person name="Ladd B."/>
            <person name="Jarett J.K."/>
            <person name="Geller-Mcgrath D.E."/>
            <person name="Sieber C.M.K."/>
            <person name="Emerson J.B."/>
            <person name="Anantharaman K."/>
            <person name="Thomas B.C."/>
            <person name="Malmstrom R."/>
            <person name="Stieglmeier M."/>
            <person name="Klingl A."/>
            <person name="Woyke T."/>
            <person name="Ryan C.M."/>
            <person name="Banfield J.F."/>
        </authorList>
    </citation>
    <scope>NUCLEOTIDE SEQUENCE [LARGE SCALE GENOMIC DNA]</scope>
</reference>
<accession>A0A2H0VI96</accession>
<proteinExistence type="predicted"/>
<evidence type="ECO:0008006" key="3">
    <source>
        <dbReference type="Google" id="ProtNLM"/>
    </source>
</evidence>
<evidence type="ECO:0000313" key="1">
    <source>
        <dbReference type="EMBL" id="PIR98079.1"/>
    </source>
</evidence>
<comment type="caution">
    <text evidence="1">The sequence shown here is derived from an EMBL/GenBank/DDBJ whole genome shotgun (WGS) entry which is preliminary data.</text>
</comment>
<organism evidence="1 2">
    <name type="scientific">Candidatus Colwellbacteria bacterium CG10_big_fil_rev_8_21_14_0_10_42_22</name>
    <dbReference type="NCBI Taxonomy" id="1974540"/>
    <lineage>
        <taxon>Bacteria</taxon>
        <taxon>Candidatus Colwelliibacteriota</taxon>
    </lineage>
</organism>
<sequence>MFNLSKFIPVSSQNILGIDIGTASIKAVELTKSKKGIRLVNYGILEASGHLERINDALQTSNLELMDSETASTLIALLKGMKTQTKDVALSLPAFSAFTSLLELPDMSPEETTQAMNYQAKALVPMPLDQVTIDWLKIGKFKNPHGNFVQKVVLIAVPTKQIRKYQHICQQAGLNLKALELETVSMSRALTEGDSSLTLIVDIGARSSAFAIAKNGFLIHSAQADFAGTSLTHALAKGLGINVSRAEDLKRQKGLMGTGGEYEVSTLMLPYLDVIISEAKRVIETHERTAQEKVGRVVLSGGSANLLGIEKYVSEKLKIPAVKADPFGTKVGYPEIATPVLKIVAPSLSVAIGLGTRII</sequence>
<dbReference type="CDD" id="cd24049">
    <property type="entry name" value="ASKHA_NBD_PilM"/>
    <property type="match status" value="1"/>
</dbReference>
<evidence type="ECO:0000313" key="2">
    <source>
        <dbReference type="Proteomes" id="UP000231466"/>
    </source>
</evidence>
<dbReference type="PANTHER" id="PTHR32432:SF3">
    <property type="entry name" value="ETHANOLAMINE UTILIZATION PROTEIN EUTJ"/>
    <property type="match status" value="1"/>
</dbReference>
<dbReference type="InterPro" id="IPR043129">
    <property type="entry name" value="ATPase_NBD"/>
</dbReference>
<dbReference type="PIRSF" id="PIRSF019169">
    <property type="entry name" value="PilM"/>
    <property type="match status" value="1"/>
</dbReference>
<dbReference type="InterPro" id="IPR005883">
    <property type="entry name" value="PilM"/>
</dbReference>
<dbReference type="Gene3D" id="3.30.1490.300">
    <property type="match status" value="1"/>
</dbReference>
<dbReference type="Proteomes" id="UP000231466">
    <property type="component" value="Unassembled WGS sequence"/>
</dbReference>
<dbReference type="SUPFAM" id="SSF53067">
    <property type="entry name" value="Actin-like ATPase domain"/>
    <property type="match status" value="2"/>
</dbReference>
<dbReference type="AlphaFoldDB" id="A0A2H0VI96"/>
<dbReference type="EMBL" id="PFAH01000005">
    <property type="protein sequence ID" value="PIR98079.1"/>
    <property type="molecule type" value="Genomic_DNA"/>
</dbReference>
<dbReference type="NCBIfam" id="TIGR01175">
    <property type="entry name" value="pilM"/>
    <property type="match status" value="1"/>
</dbReference>
<gene>
    <name evidence="1" type="ORF">COT89_01420</name>
</gene>